<dbReference type="Gene3D" id="3.30.40.10">
    <property type="entry name" value="Zinc/RING finger domain, C3HC4 (zinc finger)"/>
    <property type="match status" value="1"/>
</dbReference>
<name>A0AA40F5T8_9PEZI</name>
<sequence length="226" mass="25363">MILWRVLADYWQAAQCFDTSQPVSDQLLRSPSHQLALLSETWAANLVAAEGAWSEEYISGLFAMFIAKRAFHKVPEAIAREVRLSRRVYSSFGPLGGTARATPDQLLAMLGRDEADCGICRAPFAEHAVKLPRQPAPCLAAGANHWFGHACLATWVASCAAGRTTCPLCRRPMGKDPLPQVTSNVQEDEDLELDQYLWGLYSQYQRDFWVPDRLCGYLDYLRDMCF</sequence>
<proteinExistence type="predicted"/>
<keyword evidence="4" id="KW-0833">Ubl conjugation pathway</keyword>
<evidence type="ECO:0000256" key="4">
    <source>
        <dbReference type="ARBA" id="ARBA00022786"/>
    </source>
</evidence>
<dbReference type="Proteomes" id="UP001172155">
    <property type="component" value="Unassembled WGS sequence"/>
</dbReference>
<dbReference type="InterPro" id="IPR024766">
    <property type="entry name" value="Znf_RING_H2"/>
</dbReference>
<evidence type="ECO:0000256" key="1">
    <source>
        <dbReference type="ARBA" id="ARBA00004906"/>
    </source>
</evidence>
<comment type="pathway">
    <text evidence="1">Protein modification; protein ubiquitination.</text>
</comment>
<evidence type="ECO:0000313" key="8">
    <source>
        <dbReference type="EMBL" id="KAK0751735.1"/>
    </source>
</evidence>
<evidence type="ECO:0000259" key="7">
    <source>
        <dbReference type="PROSITE" id="PS50089"/>
    </source>
</evidence>
<dbReference type="PROSITE" id="PS50089">
    <property type="entry name" value="ZF_RING_2"/>
    <property type="match status" value="1"/>
</dbReference>
<evidence type="ECO:0000256" key="2">
    <source>
        <dbReference type="ARBA" id="ARBA00022723"/>
    </source>
</evidence>
<dbReference type="InterPro" id="IPR013083">
    <property type="entry name" value="Znf_RING/FYVE/PHD"/>
</dbReference>
<keyword evidence="9" id="KW-1185">Reference proteome</keyword>
<accession>A0AA40F5T8</accession>
<dbReference type="Pfam" id="PF12678">
    <property type="entry name" value="zf-rbx1"/>
    <property type="match status" value="1"/>
</dbReference>
<protein>
    <recommendedName>
        <fullName evidence="7">RING-type domain-containing protein</fullName>
    </recommendedName>
</protein>
<dbReference type="EMBL" id="JAUKUD010000002">
    <property type="protein sequence ID" value="KAK0751735.1"/>
    <property type="molecule type" value="Genomic_DNA"/>
</dbReference>
<organism evidence="8 9">
    <name type="scientific">Schizothecium vesticola</name>
    <dbReference type="NCBI Taxonomy" id="314040"/>
    <lineage>
        <taxon>Eukaryota</taxon>
        <taxon>Fungi</taxon>
        <taxon>Dikarya</taxon>
        <taxon>Ascomycota</taxon>
        <taxon>Pezizomycotina</taxon>
        <taxon>Sordariomycetes</taxon>
        <taxon>Sordariomycetidae</taxon>
        <taxon>Sordariales</taxon>
        <taxon>Schizotheciaceae</taxon>
        <taxon>Schizothecium</taxon>
    </lineage>
</organism>
<evidence type="ECO:0000313" key="9">
    <source>
        <dbReference type="Proteomes" id="UP001172155"/>
    </source>
</evidence>
<evidence type="ECO:0000256" key="5">
    <source>
        <dbReference type="ARBA" id="ARBA00022833"/>
    </source>
</evidence>
<dbReference type="SUPFAM" id="SSF57850">
    <property type="entry name" value="RING/U-box"/>
    <property type="match status" value="1"/>
</dbReference>
<evidence type="ECO:0000256" key="3">
    <source>
        <dbReference type="ARBA" id="ARBA00022771"/>
    </source>
</evidence>
<keyword evidence="3 6" id="KW-0863">Zinc-finger</keyword>
<reference evidence="8" key="1">
    <citation type="submission" date="2023-06" db="EMBL/GenBank/DDBJ databases">
        <title>Genome-scale phylogeny and comparative genomics of the fungal order Sordariales.</title>
        <authorList>
            <consortium name="Lawrence Berkeley National Laboratory"/>
            <person name="Hensen N."/>
            <person name="Bonometti L."/>
            <person name="Westerberg I."/>
            <person name="Brannstrom I.O."/>
            <person name="Guillou S."/>
            <person name="Cros-Aarteil S."/>
            <person name="Calhoun S."/>
            <person name="Haridas S."/>
            <person name="Kuo A."/>
            <person name="Mondo S."/>
            <person name="Pangilinan J."/>
            <person name="Riley R."/>
            <person name="LaButti K."/>
            <person name="Andreopoulos B."/>
            <person name="Lipzen A."/>
            <person name="Chen C."/>
            <person name="Yanf M."/>
            <person name="Daum C."/>
            <person name="Ng V."/>
            <person name="Clum A."/>
            <person name="Steindorff A."/>
            <person name="Ohm R."/>
            <person name="Martin F."/>
            <person name="Silar P."/>
            <person name="Natvig D."/>
            <person name="Lalanne C."/>
            <person name="Gautier V."/>
            <person name="Ament-velasquez S.L."/>
            <person name="Kruys A."/>
            <person name="Hutchinson M.I."/>
            <person name="Powell A.J."/>
            <person name="Barry K."/>
            <person name="Miller A.N."/>
            <person name="Grigoriev I.V."/>
            <person name="Debuchy R."/>
            <person name="Gladieux P."/>
            <person name="Thoren M.H."/>
            <person name="Johannesson H."/>
        </authorList>
    </citation>
    <scope>NUCLEOTIDE SEQUENCE</scope>
    <source>
        <strain evidence="8">SMH3187-1</strain>
    </source>
</reference>
<dbReference type="InterPro" id="IPR001841">
    <property type="entry name" value="Znf_RING"/>
</dbReference>
<keyword evidence="2" id="KW-0479">Metal-binding</keyword>
<feature type="domain" description="RING-type" evidence="7">
    <location>
        <begin position="117"/>
        <end position="170"/>
    </location>
</feature>
<dbReference type="AlphaFoldDB" id="A0AA40F5T8"/>
<keyword evidence="5" id="KW-0862">Zinc</keyword>
<gene>
    <name evidence="8" type="ORF">B0T18DRAFT_403301</name>
</gene>
<evidence type="ECO:0000256" key="6">
    <source>
        <dbReference type="PROSITE-ProRule" id="PRU00175"/>
    </source>
</evidence>
<comment type="caution">
    <text evidence="8">The sequence shown here is derived from an EMBL/GenBank/DDBJ whole genome shotgun (WGS) entry which is preliminary data.</text>
</comment>
<dbReference type="GO" id="GO:0051603">
    <property type="term" value="P:proteolysis involved in protein catabolic process"/>
    <property type="evidence" value="ECO:0007669"/>
    <property type="project" value="UniProtKB-ARBA"/>
</dbReference>
<dbReference type="GO" id="GO:0008270">
    <property type="term" value="F:zinc ion binding"/>
    <property type="evidence" value="ECO:0007669"/>
    <property type="project" value="UniProtKB-KW"/>
</dbReference>